<name>A0ACA9NPJ6_9GLOM</name>
<sequence>MSIAKTSIQIAVTEGVATELIGILTQFITKYCHNTGLSMQETHSIQTENTNIITNIFTSNIESNNCHPLINLNISCNITEVSNPEYHKPRGRPPKRLKSFIEENKKNSKQQPNHEQRTYSYCL</sequence>
<dbReference type="EMBL" id="CAJVPW010015169">
    <property type="protein sequence ID" value="CAG8659577.1"/>
    <property type="molecule type" value="Genomic_DNA"/>
</dbReference>
<protein>
    <submittedName>
        <fullName evidence="1">12801_t:CDS:1</fullName>
    </submittedName>
</protein>
<accession>A0ACA9NPJ6</accession>
<evidence type="ECO:0000313" key="1">
    <source>
        <dbReference type="EMBL" id="CAG8659577.1"/>
    </source>
</evidence>
<proteinExistence type="predicted"/>
<comment type="caution">
    <text evidence="1">The sequence shown here is derived from an EMBL/GenBank/DDBJ whole genome shotgun (WGS) entry which is preliminary data.</text>
</comment>
<dbReference type="Proteomes" id="UP000789366">
    <property type="component" value="Unassembled WGS sequence"/>
</dbReference>
<feature type="non-terminal residue" evidence="1">
    <location>
        <position position="1"/>
    </location>
</feature>
<reference evidence="1" key="1">
    <citation type="submission" date="2021-06" db="EMBL/GenBank/DDBJ databases">
        <authorList>
            <person name="Kallberg Y."/>
            <person name="Tangrot J."/>
            <person name="Rosling A."/>
        </authorList>
    </citation>
    <scope>NUCLEOTIDE SEQUENCE</scope>
    <source>
        <strain evidence="1">28 12/20/2015</strain>
    </source>
</reference>
<feature type="non-terminal residue" evidence="1">
    <location>
        <position position="123"/>
    </location>
</feature>
<evidence type="ECO:0000313" key="2">
    <source>
        <dbReference type="Proteomes" id="UP000789366"/>
    </source>
</evidence>
<organism evidence="1 2">
    <name type="scientific">Cetraspora pellucida</name>
    <dbReference type="NCBI Taxonomy" id="1433469"/>
    <lineage>
        <taxon>Eukaryota</taxon>
        <taxon>Fungi</taxon>
        <taxon>Fungi incertae sedis</taxon>
        <taxon>Mucoromycota</taxon>
        <taxon>Glomeromycotina</taxon>
        <taxon>Glomeromycetes</taxon>
        <taxon>Diversisporales</taxon>
        <taxon>Gigasporaceae</taxon>
        <taxon>Cetraspora</taxon>
    </lineage>
</organism>
<gene>
    <name evidence="1" type="ORF">SPELUC_LOCUS9218</name>
</gene>
<keyword evidence="2" id="KW-1185">Reference proteome</keyword>